<evidence type="ECO:0000313" key="8">
    <source>
        <dbReference type="Proteomes" id="UP000008139"/>
    </source>
</evidence>
<keyword evidence="2 6" id="KW-0699">rRNA-binding</keyword>
<dbReference type="OrthoDB" id="9811714at2"/>
<dbReference type="AlphaFoldDB" id="F2LXT3"/>
<dbReference type="KEGG" id="hmr:Hipma_1368"/>
<dbReference type="PANTHER" id="PTHR10744">
    <property type="entry name" value="40S RIBOSOMAL PROTEIN S11 FAMILY MEMBER"/>
    <property type="match status" value="1"/>
</dbReference>
<keyword evidence="4 6" id="KW-0689">Ribosomal protein</keyword>
<organism evidence="7 8">
    <name type="scientific">Hippea maritima (strain ATCC 700847 / DSM 10411 / MH2)</name>
    <dbReference type="NCBI Taxonomy" id="760142"/>
    <lineage>
        <taxon>Bacteria</taxon>
        <taxon>Pseudomonadati</taxon>
        <taxon>Campylobacterota</taxon>
        <taxon>Desulfurellia</taxon>
        <taxon>Desulfurellales</taxon>
        <taxon>Hippeaceae</taxon>
        <taxon>Hippea</taxon>
    </lineage>
</organism>
<dbReference type="InParanoid" id="F2LXT3"/>
<comment type="function">
    <text evidence="6">One of the primary rRNA binding proteins, it binds specifically to the 5'-end of 16S ribosomal RNA.</text>
</comment>
<dbReference type="FunCoup" id="F2LXT3">
    <property type="interactions" value="354"/>
</dbReference>
<proteinExistence type="inferred from homology"/>
<name>F2LXT3_HIPMA</name>
<evidence type="ECO:0000256" key="2">
    <source>
        <dbReference type="ARBA" id="ARBA00022730"/>
    </source>
</evidence>
<comment type="subunit">
    <text evidence="6">Part of the 30S ribosomal subunit.</text>
</comment>
<evidence type="ECO:0000256" key="5">
    <source>
        <dbReference type="ARBA" id="ARBA00023274"/>
    </source>
</evidence>
<evidence type="ECO:0000256" key="3">
    <source>
        <dbReference type="ARBA" id="ARBA00022884"/>
    </source>
</evidence>
<keyword evidence="5 6" id="KW-0687">Ribonucleoprotein</keyword>
<dbReference type="Proteomes" id="UP000008139">
    <property type="component" value="Chromosome"/>
</dbReference>
<dbReference type="PRINTS" id="PR00973">
    <property type="entry name" value="RIBOSOMALS17"/>
</dbReference>
<evidence type="ECO:0000256" key="1">
    <source>
        <dbReference type="ARBA" id="ARBA00010254"/>
    </source>
</evidence>
<dbReference type="InterPro" id="IPR000266">
    <property type="entry name" value="Ribosomal_uS17"/>
</dbReference>
<dbReference type="EMBL" id="CP002606">
    <property type="protein sequence ID" value="AEA34324.1"/>
    <property type="molecule type" value="Genomic_DNA"/>
</dbReference>
<evidence type="ECO:0000256" key="4">
    <source>
        <dbReference type="ARBA" id="ARBA00022980"/>
    </source>
</evidence>
<dbReference type="NCBIfam" id="TIGR03635">
    <property type="entry name" value="uS17_bact"/>
    <property type="match status" value="1"/>
</dbReference>
<dbReference type="GO" id="GO:0019843">
    <property type="term" value="F:rRNA binding"/>
    <property type="evidence" value="ECO:0007669"/>
    <property type="project" value="UniProtKB-UniRule"/>
</dbReference>
<dbReference type="Gene3D" id="2.40.50.140">
    <property type="entry name" value="Nucleic acid-binding proteins"/>
    <property type="match status" value="1"/>
</dbReference>
<keyword evidence="3 6" id="KW-0694">RNA-binding</keyword>
<dbReference type="GO" id="GO:0006412">
    <property type="term" value="P:translation"/>
    <property type="evidence" value="ECO:0007669"/>
    <property type="project" value="UniProtKB-UniRule"/>
</dbReference>
<evidence type="ECO:0000313" key="7">
    <source>
        <dbReference type="EMBL" id="AEA34324.1"/>
    </source>
</evidence>
<evidence type="ECO:0000256" key="6">
    <source>
        <dbReference type="HAMAP-Rule" id="MF_01345"/>
    </source>
</evidence>
<dbReference type="CDD" id="cd00364">
    <property type="entry name" value="Ribosomal_uS17"/>
    <property type="match status" value="1"/>
</dbReference>
<dbReference type="InterPro" id="IPR012340">
    <property type="entry name" value="NA-bd_OB-fold"/>
</dbReference>
<keyword evidence="8" id="KW-1185">Reference proteome</keyword>
<dbReference type="GO" id="GO:0003735">
    <property type="term" value="F:structural constituent of ribosome"/>
    <property type="evidence" value="ECO:0007669"/>
    <property type="project" value="UniProtKB-UniRule"/>
</dbReference>
<comment type="similarity">
    <text evidence="1 6">Belongs to the universal ribosomal protein uS17 family.</text>
</comment>
<dbReference type="HAMAP" id="MF_01345_B">
    <property type="entry name" value="Ribosomal_uS17_B"/>
    <property type="match status" value="1"/>
</dbReference>
<dbReference type="SUPFAM" id="SSF50249">
    <property type="entry name" value="Nucleic acid-binding proteins"/>
    <property type="match status" value="1"/>
</dbReference>
<dbReference type="STRING" id="760142.Hipma_1368"/>
<reference evidence="8" key="2">
    <citation type="submission" date="2011-03" db="EMBL/GenBank/DDBJ databases">
        <title>The complete genome of Hippea maritima DSM 10411.</title>
        <authorList>
            <consortium name="US DOE Joint Genome Institute (JGI-PGF)"/>
            <person name="Lucas S."/>
            <person name="Copeland A."/>
            <person name="Lapidus A."/>
            <person name="Bruce D."/>
            <person name="Goodwin L."/>
            <person name="Pitluck S."/>
            <person name="Peters L."/>
            <person name="Kyrpides N."/>
            <person name="Mavromatis K."/>
            <person name="Pagani I."/>
            <person name="Ivanova N."/>
            <person name="Mikhailova N."/>
            <person name="Lu M."/>
            <person name="Detter J.C."/>
            <person name="Tapia R."/>
            <person name="Han C."/>
            <person name="Land M."/>
            <person name="Hauser L."/>
            <person name="Markowitz V."/>
            <person name="Cheng J.-F."/>
            <person name="Hugenholtz P."/>
            <person name="Woyke T."/>
            <person name="Wu D."/>
            <person name="Spring S."/>
            <person name="Schroeder M."/>
            <person name="Brambilla E."/>
            <person name="Klenk H.-P."/>
            <person name="Eisen J.A."/>
        </authorList>
    </citation>
    <scope>NUCLEOTIDE SEQUENCE [LARGE SCALE GENOMIC DNA]</scope>
    <source>
        <strain evidence="8">ATCC 700847 / DSM 10411 / MH2</strain>
    </source>
</reference>
<gene>
    <name evidence="6" type="primary">rpsQ</name>
    <name evidence="7" type="ordered locus">Hipma_1368</name>
</gene>
<dbReference type="eggNOG" id="COG0186">
    <property type="taxonomic scope" value="Bacteria"/>
</dbReference>
<sequence length="87" mass="10395">MSKLIKEGVVVSDKMDKTIVVEVETLIEHPKFHKYIKRRKKFKVHDEKNEARKGDRVKFIECRPISKDKHFRLLEITEKYVGLGDER</sequence>
<dbReference type="Pfam" id="PF00366">
    <property type="entry name" value="Ribosomal_S17"/>
    <property type="match status" value="1"/>
</dbReference>
<dbReference type="GO" id="GO:0022627">
    <property type="term" value="C:cytosolic small ribosomal subunit"/>
    <property type="evidence" value="ECO:0007669"/>
    <property type="project" value="UniProtKB-UniRule"/>
</dbReference>
<accession>F2LXT3</accession>
<dbReference type="PANTHER" id="PTHR10744:SF1">
    <property type="entry name" value="SMALL RIBOSOMAL SUBUNIT PROTEIN US17M"/>
    <property type="match status" value="1"/>
</dbReference>
<dbReference type="NCBIfam" id="NF004123">
    <property type="entry name" value="PRK05610.1"/>
    <property type="match status" value="1"/>
</dbReference>
<dbReference type="InterPro" id="IPR019984">
    <property type="entry name" value="Ribosomal_uS17_bact/chlr"/>
</dbReference>
<dbReference type="HOGENOM" id="CLU_073626_1_0_7"/>
<protein>
    <recommendedName>
        <fullName evidence="6">Small ribosomal subunit protein uS17</fullName>
    </recommendedName>
</protein>
<reference evidence="7 8" key="1">
    <citation type="journal article" date="2011" name="Stand. Genomic Sci.">
        <title>Complete genome sequence of the thermophilic sulfur-reducer Hippea maritima type strain (MH(2)).</title>
        <authorList>
            <person name="Huntemann M."/>
            <person name="Lu M."/>
            <person name="Nolan M."/>
            <person name="Lapidus A."/>
            <person name="Lucas S."/>
            <person name="Hammon N."/>
            <person name="Deshpande S."/>
            <person name="Cheng J.F."/>
            <person name="Tapia R."/>
            <person name="Han C."/>
            <person name="Goodwin L."/>
            <person name="Pitluck S."/>
            <person name="Liolios K."/>
            <person name="Pagani I."/>
            <person name="Ivanova N."/>
            <person name="Ovchinikova G."/>
            <person name="Pati A."/>
            <person name="Chen A."/>
            <person name="Palaniappan K."/>
            <person name="Land M."/>
            <person name="Hauser L."/>
            <person name="Jeffries C.D."/>
            <person name="Detter J.C."/>
            <person name="Brambilla E.M."/>
            <person name="Rohde M."/>
            <person name="Spring S."/>
            <person name="Goker M."/>
            <person name="Woyke T."/>
            <person name="Bristow J."/>
            <person name="Eisen J.A."/>
            <person name="Markowitz V."/>
            <person name="Hugenholtz P."/>
            <person name="Kyrpides N.C."/>
            <person name="Klenk H.P."/>
            <person name="Mavromatis K."/>
        </authorList>
    </citation>
    <scope>NUCLEOTIDE SEQUENCE [LARGE SCALE GENOMIC DNA]</scope>
    <source>
        <strain evidence="8">ATCC 700847 / DSM 10411 / MH2</strain>
    </source>
</reference>
<dbReference type="RefSeq" id="WP_013682356.1">
    <property type="nucleotide sequence ID" value="NC_015318.1"/>
</dbReference>